<evidence type="ECO:0000256" key="5">
    <source>
        <dbReference type="ARBA" id="ARBA00022705"/>
    </source>
</evidence>
<evidence type="ECO:0000256" key="7">
    <source>
        <dbReference type="ARBA" id="ARBA00023125"/>
    </source>
</evidence>
<evidence type="ECO:0000313" key="10">
    <source>
        <dbReference type="EnsemblMetazoa" id="tetur02g15395.1"/>
    </source>
</evidence>
<dbReference type="EnsemblMetazoa" id="tetur02g15395.1">
    <property type="protein sequence ID" value="tetur02g15395.1"/>
    <property type="gene ID" value="tetur02g15395"/>
</dbReference>
<dbReference type="EC" id="2.7.7.7" evidence="2"/>
<dbReference type="AlphaFoldDB" id="A0A158P4E4"/>
<dbReference type="Gene3D" id="3.90.1600.10">
    <property type="entry name" value="Palm domain of DNA polymerase"/>
    <property type="match status" value="1"/>
</dbReference>
<dbReference type="GO" id="GO:0006260">
    <property type="term" value="P:DNA replication"/>
    <property type="evidence" value="ECO:0007669"/>
    <property type="project" value="UniProtKB-KW"/>
</dbReference>
<reference evidence="11" key="1">
    <citation type="submission" date="2011-08" db="EMBL/GenBank/DDBJ databases">
        <authorList>
            <person name="Rombauts S."/>
        </authorList>
    </citation>
    <scope>NUCLEOTIDE SEQUENCE</scope>
    <source>
        <strain evidence="11">London</strain>
    </source>
</reference>
<protein>
    <recommendedName>
        <fullName evidence="2">DNA-directed DNA polymerase</fullName>
        <ecNumber evidence="2">2.7.7.7</ecNumber>
    </recommendedName>
</protein>
<keyword evidence="5" id="KW-0235">DNA replication</keyword>
<dbReference type="STRING" id="32264.A0A158P4E4"/>
<reference evidence="10" key="2">
    <citation type="submission" date="2016-04" db="UniProtKB">
        <authorList>
            <consortium name="EnsemblMetazoa"/>
        </authorList>
    </citation>
    <scope>IDENTIFICATION</scope>
</reference>
<feature type="domain" description="DNA-directed DNA polymerase family B mitochondria/virus" evidence="9">
    <location>
        <begin position="60"/>
        <end position="219"/>
    </location>
</feature>
<dbReference type="InterPro" id="IPR023211">
    <property type="entry name" value="DNA_pol_palm_dom_sf"/>
</dbReference>
<keyword evidence="7" id="KW-0238">DNA-binding</keyword>
<dbReference type="PANTHER" id="PTHR31511">
    <property type="entry name" value="PROTEIN CBG23764"/>
    <property type="match status" value="1"/>
</dbReference>
<evidence type="ECO:0000256" key="4">
    <source>
        <dbReference type="ARBA" id="ARBA00022695"/>
    </source>
</evidence>
<dbReference type="InterPro" id="IPR004868">
    <property type="entry name" value="DNA-dir_DNA_pol_B_mt/vir"/>
</dbReference>
<dbReference type="GO" id="GO:0003887">
    <property type="term" value="F:DNA-directed DNA polymerase activity"/>
    <property type="evidence" value="ECO:0007669"/>
    <property type="project" value="UniProtKB-KW"/>
</dbReference>
<dbReference type="SUPFAM" id="SSF56672">
    <property type="entry name" value="DNA/RNA polymerases"/>
    <property type="match status" value="1"/>
</dbReference>
<evidence type="ECO:0000256" key="8">
    <source>
        <dbReference type="ARBA" id="ARBA00049244"/>
    </source>
</evidence>
<dbReference type="GO" id="GO:0000166">
    <property type="term" value="F:nucleotide binding"/>
    <property type="evidence" value="ECO:0007669"/>
    <property type="project" value="InterPro"/>
</dbReference>
<dbReference type="Pfam" id="PF03175">
    <property type="entry name" value="DNA_pol_B_2"/>
    <property type="match status" value="1"/>
</dbReference>
<sequence length="416" mass="48981">MMQKLPYDRFTWCDVNDADFIEKVLHTDDSANEGYFLEVDLEYPPHLHELHNDYPLAPEKMKIGKDMLSPYQCDLIEKIENQQLKYISQAKLITSFIKKENYVIHYKSLKFYVAKGLKITKIHRAIKFRQLPWLAPYVDFCTQQRKMAKNPAQSNFWKLNVNALYGKTIENTRNHLQVMVAENEPQANFQLRKELCERFIILNEDLALIQVARSKVRMDKPISVGFTILELAKLKMYELHYDAFKESFGEKIELLYTDTDSLIYHLQTDNLNQDLKKVNSVMDFSNYPQQHQLYSNVNEKKIGFLKDEMAGEPIYEFVGIKAKLYAFKSAKGESKRAKGVQRCVLEREISFKDYIDCIYNERIQRKNVKRLASHEHNISLISQTKVSLSPFDDKRYLLDDKITSFAFGHYKINEDM</sequence>
<dbReference type="PANTHER" id="PTHR31511:SF12">
    <property type="entry name" value="RHO TERMINATION FACTOR N-TERMINAL DOMAIN-CONTAINING PROTEIN"/>
    <property type="match status" value="1"/>
</dbReference>
<evidence type="ECO:0000256" key="3">
    <source>
        <dbReference type="ARBA" id="ARBA00022679"/>
    </source>
</evidence>
<accession>A0A158P4E4</accession>
<dbReference type="Proteomes" id="UP000015104">
    <property type="component" value="Unassembled WGS sequence"/>
</dbReference>
<keyword evidence="11" id="KW-1185">Reference proteome</keyword>
<keyword evidence="6" id="KW-0239">DNA-directed DNA polymerase</keyword>
<evidence type="ECO:0000259" key="9">
    <source>
        <dbReference type="Pfam" id="PF03175"/>
    </source>
</evidence>
<organism evidence="10 11">
    <name type="scientific">Tetranychus urticae</name>
    <name type="common">Two-spotted spider mite</name>
    <dbReference type="NCBI Taxonomy" id="32264"/>
    <lineage>
        <taxon>Eukaryota</taxon>
        <taxon>Metazoa</taxon>
        <taxon>Ecdysozoa</taxon>
        <taxon>Arthropoda</taxon>
        <taxon>Chelicerata</taxon>
        <taxon>Arachnida</taxon>
        <taxon>Acari</taxon>
        <taxon>Acariformes</taxon>
        <taxon>Trombidiformes</taxon>
        <taxon>Prostigmata</taxon>
        <taxon>Eleutherengona</taxon>
        <taxon>Raphignathae</taxon>
        <taxon>Tetranychoidea</taxon>
        <taxon>Tetranychidae</taxon>
        <taxon>Tetranychus</taxon>
    </lineage>
</organism>
<dbReference type="EMBL" id="CAEY01000787">
    <property type="status" value="NOT_ANNOTATED_CDS"/>
    <property type="molecule type" value="Genomic_DNA"/>
</dbReference>
<evidence type="ECO:0000256" key="1">
    <source>
        <dbReference type="ARBA" id="ARBA00005755"/>
    </source>
</evidence>
<evidence type="ECO:0000256" key="2">
    <source>
        <dbReference type="ARBA" id="ARBA00012417"/>
    </source>
</evidence>
<keyword evidence="3" id="KW-0808">Transferase</keyword>
<comment type="similarity">
    <text evidence="1">Belongs to the DNA polymerase type-B family.</text>
</comment>
<name>A0A158P4E4_TETUR</name>
<evidence type="ECO:0000256" key="6">
    <source>
        <dbReference type="ARBA" id="ARBA00022932"/>
    </source>
</evidence>
<comment type="catalytic activity">
    <reaction evidence="8">
        <text>DNA(n) + a 2'-deoxyribonucleoside 5'-triphosphate = DNA(n+1) + diphosphate</text>
        <dbReference type="Rhea" id="RHEA:22508"/>
        <dbReference type="Rhea" id="RHEA-COMP:17339"/>
        <dbReference type="Rhea" id="RHEA-COMP:17340"/>
        <dbReference type="ChEBI" id="CHEBI:33019"/>
        <dbReference type="ChEBI" id="CHEBI:61560"/>
        <dbReference type="ChEBI" id="CHEBI:173112"/>
        <dbReference type="EC" id="2.7.7.7"/>
    </reaction>
</comment>
<evidence type="ECO:0000313" key="11">
    <source>
        <dbReference type="Proteomes" id="UP000015104"/>
    </source>
</evidence>
<dbReference type="GO" id="GO:0003677">
    <property type="term" value="F:DNA binding"/>
    <property type="evidence" value="ECO:0007669"/>
    <property type="project" value="UniProtKB-KW"/>
</dbReference>
<proteinExistence type="inferred from homology"/>
<keyword evidence="4" id="KW-0548">Nucleotidyltransferase</keyword>
<dbReference type="InterPro" id="IPR043502">
    <property type="entry name" value="DNA/RNA_pol_sf"/>
</dbReference>